<evidence type="ECO:0000259" key="11">
    <source>
        <dbReference type="PROSITE" id="PS50059"/>
    </source>
</evidence>
<gene>
    <name evidence="12" type="primary">slyD</name>
    <name evidence="12" type="ORF">Pan97_40600</name>
</gene>
<evidence type="ECO:0000256" key="4">
    <source>
        <dbReference type="ARBA" id="ARBA00022490"/>
    </source>
</evidence>
<dbReference type="GO" id="GO:0003755">
    <property type="term" value="F:peptidyl-prolyl cis-trans isomerase activity"/>
    <property type="evidence" value="ECO:0007669"/>
    <property type="project" value="UniProtKB-UniRule"/>
</dbReference>
<reference evidence="13" key="1">
    <citation type="submission" date="2019-02" db="EMBL/GenBank/DDBJ databases">
        <title>Deep-cultivation of Planctomycetes and their phenomic and genomic characterization uncovers novel biology.</title>
        <authorList>
            <person name="Wiegand S."/>
            <person name="Jogler M."/>
            <person name="Boedeker C."/>
            <person name="Pinto D."/>
            <person name="Vollmers J."/>
            <person name="Rivas-Marin E."/>
            <person name="Kohn T."/>
            <person name="Peeters S.H."/>
            <person name="Heuer A."/>
            <person name="Rast P."/>
            <person name="Oberbeckmann S."/>
            <person name="Bunk B."/>
            <person name="Jeske O."/>
            <person name="Meyerdierks A."/>
            <person name="Storesund J.E."/>
            <person name="Kallscheuer N."/>
            <person name="Luecker S."/>
            <person name="Lage O.M."/>
            <person name="Pohl T."/>
            <person name="Merkel B.J."/>
            <person name="Hornburger P."/>
            <person name="Mueller R.-W."/>
            <person name="Bruemmer F."/>
            <person name="Labrenz M."/>
            <person name="Spormann A.M."/>
            <person name="Op den Camp H."/>
            <person name="Overmann J."/>
            <person name="Amann R."/>
            <person name="Jetten M.S.M."/>
            <person name="Mascher T."/>
            <person name="Medema M.H."/>
            <person name="Devos D.P."/>
            <person name="Kaster A.-K."/>
            <person name="Ovreas L."/>
            <person name="Rohde M."/>
            <person name="Galperin M.Y."/>
            <person name="Jogler C."/>
        </authorList>
    </citation>
    <scope>NUCLEOTIDE SEQUENCE [LARGE SCALE GENOMIC DNA]</scope>
    <source>
        <strain evidence="13">Pan97</strain>
    </source>
</reference>
<dbReference type="InterPro" id="IPR046357">
    <property type="entry name" value="PPIase_dom_sf"/>
</dbReference>
<keyword evidence="13" id="KW-1185">Reference proteome</keyword>
<sequence length="172" mass="18958">MGIAWDESMKVAKNTVVSITYTLKDSEGNLIDAADASDPLAYLHGVGNLIPGMEKALDDRDSGETFQVVIPPEEGYGKFDEELIWELEKEQFAELGEVEEGTQFVLETEDDQVLVTVVDIKEDVVIVDGNHELADETLYFDITVVDVRDATPEELEHGHAHGPGSAYDHDHG</sequence>
<dbReference type="EMBL" id="CP036289">
    <property type="protein sequence ID" value="QDU77000.1"/>
    <property type="molecule type" value="Genomic_DNA"/>
</dbReference>
<evidence type="ECO:0000256" key="5">
    <source>
        <dbReference type="ARBA" id="ARBA00023110"/>
    </source>
</evidence>
<evidence type="ECO:0000313" key="12">
    <source>
        <dbReference type="EMBL" id="QDU77000.1"/>
    </source>
</evidence>
<dbReference type="PANTHER" id="PTHR47861:SF3">
    <property type="entry name" value="FKBP-TYPE PEPTIDYL-PROLYL CIS-TRANS ISOMERASE SLYD"/>
    <property type="match status" value="1"/>
</dbReference>
<dbReference type="Gene3D" id="3.10.50.40">
    <property type="match status" value="1"/>
</dbReference>
<organism evidence="12 13">
    <name type="scientific">Bremerella volcania</name>
    <dbReference type="NCBI Taxonomy" id="2527984"/>
    <lineage>
        <taxon>Bacteria</taxon>
        <taxon>Pseudomonadati</taxon>
        <taxon>Planctomycetota</taxon>
        <taxon>Planctomycetia</taxon>
        <taxon>Pirellulales</taxon>
        <taxon>Pirellulaceae</taxon>
        <taxon>Bremerella</taxon>
    </lineage>
</organism>
<dbReference type="Pfam" id="PF00254">
    <property type="entry name" value="FKBP_C"/>
    <property type="match status" value="1"/>
</dbReference>
<name>A0A518CCR1_9BACT</name>
<proteinExistence type="inferred from homology"/>
<comment type="catalytic activity">
    <reaction evidence="1 9 10">
        <text>[protein]-peptidylproline (omega=180) = [protein]-peptidylproline (omega=0)</text>
        <dbReference type="Rhea" id="RHEA:16237"/>
        <dbReference type="Rhea" id="RHEA-COMP:10747"/>
        <dbReference type="Rhea" id="RHEA-COMP:10748"/>
        <dbReference type="ChEBI" id="CHEBI:83833"/>
        <dbReference type="ChEBI" id="CHEBI:83834"/>
        <dbReference type="EC" id="5.2.1.8"/>
    </reaction>
</comment>
<dbReference type="SUPFAM" id="SSF54534">
    <property type="entry name" value="FKBP-like"/>
    <property type="match status" value="1"/>
</dbReference>
<keyword evidence="7 9" id="KW-0413">Isomerase</keyword>
<accession>A0A518CCR1</accession>
<evidence type="ECO:0000256" key="10">
    <source>
        <dbReference type="RuleBase" id="RU003915"/>
    </source>
</evidence>
<evidence type="ECO:0000256" key="7">
    <source>
        <dbReference type="ARBA" id="ARBA00023235"/>
    </source>
</evidence>
<dbReference type="PROSITE" id="PS50059">
    <property type="entry name" value="FKBP_PPIASE"/>
    <property type="match status" value="1"/>
</dbReference>
<evidence type="ECO:0000313" key="13">
    <source>
        <dbReference type="Proteomes" id="UP000318626"/>
    </source>
</evidence>
<dbReference type="PANTHER" id="PTHR47861">
    <property type="entry name" value="FKBP-TYPE PEPTIDYL-PROLYL CIS-TRANS ISOMERASE SLYD"/>
    <property type="match status" value="1"/>
</dbReference>
<dbReference type="KEGG" id="bvo:Pan97_40600"/>
<protein>
    <recommendedName>
        <fullName evidence="10">Peptidyl-prolyl cis-trans isomerase</fullName>
        <ecNumber evidence="10">5.2.1.8</ecNumber>
    </recommendedName>
</protein>
<evidence type="ECO:0000256" key="8">
    <source>
        <dbReference type="ARBA" id="ARBA00037071"/>
    </source>
</evidence>
<evidence type="ECO:0000256" key="1">
    <source>
        <dbReference type="ARBA" id="ARBA00000971"/>
    </source>
</evidence>
<dbReference type="EC" id="5.2.1.8" evidence="10"/>
<dbReference type="Proteomes" id="UP000318626">
    <property type="component" value="Chromosome"/>
</dbReference>
<dbReference type="AlphaFoldDB" id="A0A518CCR1"/>
<keyword evidence="4" id="KW-0963">Cytoplasm</keyword>
<comment type="subcellular location">
    <subcellularLocation>
        <location evidence="2">Cytoplasm</location>
    </subcellularLocation>
</comment>
<keyword evidence="6" id="KW-0143">Chaperone</keyword>
<evidence type="ECO:0000256" key="3">
    <source>
        <dbReference type="ARBA" id="ARBA00006577"/>
    </source>
</evidence>
<dbReference type="InterPro" id="IPR001179">
    <property type="entry name" value="PPIase_FKBP_dom"/>
</dbReference>
<evidence type="ECO:0000256" key="9">
    <source>
        <dbReference type="PROSITE-ProRule" id="PRU00277"/>
    </source>
</evidence>
<feature type="domain" description="PPIase FKBP-type" evidence="11">
    <location>
        <begin position="14"/>
        <end position="114"/>
    </location>
</feature>
<comment type="function">
    <text evidence="8">Also involved in hydrogenase metallocenter assembly, probably by participating in the nickel insertion step. This function in hydrogenase biosynthesis requires chaperone activity and the presence of the metal-binding domain, but not PPIase activity.</text>
</comment>
<dbReference type="GO" id="GO:0005737">
    <property type="term" value="C:cytoplasm"/>
    <property type="evidence" value="ECO:0007669"/>
    <property type="project" value="UniProtKB-SubCell"/>
</dbReference>
<evidence type="ECO:0000256" key="2">
    <source>
        <dbReference type="ARBA" id="ARBA00004496"/>
    </source>
</evidence>
<dbReference type="GO" id="GO:0042026">
    <property type="term" value="P:protein refolding"/>
    <property type="evidence" value="ECO:0007669"/>
    <property type="project" value="UniProtKB-ARBA"/>
</dbReference>
<comment type="similarity">
    <text evidence="3 10">Belongs to the FKBP-type PPIase family.</text>
</comment>
<evidence type="ECO:0000256" key="6">
    <source>
        <dbReference type="ARBA" id="ARBA00023186"/>
    </source>
</evidence>
<keyword evidence="5 9" id="KW-0697">Rotamase</keyword>